<organism evidence="2 3">
    <name type="scientific">Periplaneta americana</name>
    <name type="common">American cockroach</name>
    <name type="synonym">Blatta americana</name>
    <dbReference type="NCBI Taxonomy" id="6978"/>
    <lineage>
        <taxon>Eukaryota</taxon>
        <taxon>Metazoa</taxon>
        <taxon>Ecdysozoa</taxon>
        <taxon>Arthropoda</taxon>
        <taxon>Hexapoda</taxon>
        <taxon>Insecta</taxon>
        <taxon>Pterygota</taxon>
        <taxon>Neoptera</taxon>
        <taxon>Polyneoptera</taxon>
        <taxon>Dictyoptera</taxon>
        <taxon>Blattodea</taxon>
        <taxon>Blattoidea</taxon>
        <taxon>Blattidae</taxon>
        <taxon>Blattinae</taxon>
        <taxon>Periplaneta</taxon>
    </lineage>
</organism>
<reference evidence="2 3" key="1">
    <citation type="journal article" date="2022" name="Allergy">
        <title>Genome assembly and annotation of Periplaneta americana reveal a comprehensive cockroach allergen profile.</title>
        <authorList>
            <person name="Wang L."/>
            <person name="Xiong Q."/>
            <person name="Saelim N."/>
            <person name="Wang L."/>
            <person name="Nong W."/>
            <person name="Wan A.T."/>
            <person name="Shi M."/>
            <person name="Liu X."/>
            <person name="Cao Q."/>
            <person name="Hui J.H.L."/>
            <person name="Sookrung N."/>
            <person name="Leung T.F."/>
            <person name="Tungtrongchitr A."/>
            <person name="Tsui S.K.W."/>
        </authorList>
    </citation>
    <scope>NUCLEOTIDE SEQUENCE [LARGE SCALE GENOMIC DNA]</scope>
    <source>
        <strain evidence="2">PWHHKU_190912</strain>
    </source>
</reference>
<dbReference type="Proteomes" id="UP001148838">
    <property type="component" value="Unassembled WGS sequence"/>
</dbReference>
<protein>
    <submittedName>
        <fullName evidence="2">Uncharacterized protein</fullName>
    </submittedName>
</protein>
<evidence type="ECO:0000313" key="3">
    <source>
        <dbReference type="Proteomes" id="UP001148838"/>
    </source>
</evidence>
<evidence type="ECO:0000256" key="1">
    <source>
        <dbReference type="SAM" id="MobiDB-lite"/>
    </source>
</evidence>
<dbReference type="EMBL" id="JAJSOF020000015">
    <property type="protein sequence ID" value="KAJ4442017.1"/>
    <property type="molecule type" value="Genomic_DNA"/>
</dbReference>
<comment type="caution">
    <text evidence="2">The sequence shown here is derived from an EMBL/GenBank/DDBJ whole genome shotgun (WGS) entry which is preliminary data.</text>
</comment>
<sequence length="158" mass="17057">MAGLCGGGNEPPSSLKAISKSQNVDEIGDSEMIFGEMKPRIRHRLPDIHLAVGENLGKNPNSSLKSHKAVVCPRLMPYHVTGITALASKGKRKSKLEYASTVWNSITSTDLAKLVNMMKDRWSGEKFSPAPGSKPGFSALRADALSTKPHRIPVPLPD</sequence>
<proteinExistence type="predicted"/>
<keyword evidence="3" id="KW-1185">Reference proteome</keyword>
<gene>
    <name evidence="2" type="ORF">ANN_11881</name>
</gene>
<evidence type="ECO:0000313" key="2">
    <source>
        <dbReference type="EMBL" id="KAJ4442017.1"/>
    </source>
</evidence>
<feature type="region of interest" description="Disordered" evidence="1">
    <location>
        <begin position="125"/>
        <end position="158"/>
    </location>
</feature>
<accession>A0ABQ8T6A1</accession>
<name>A0ABQ8T6A1_PERAM</name>
<feature type="region of interest" description="Disordered" evidence="1">
    <location>
        <begin position="1"/>
        <end position="21"/>
    </location>
</feature>